<keyword evidence="2" id="KW-1185">Reference proteome</keyword>
<dbReference type="AlphaFoldDB" id="A0AA35S471"/>
<evidence type="ECO:0000313" key="2">
    <source>
        <dbReference type="Proteomes" id="UP001174909"/>
    </source>
</evidence>
<evidence type="ECO:0000313" key="1">
    <source>
        <dbReference type="EMBL" id="CAI8023130.1"/>
    </source>
</evidence>
<proteinExistence type="predicted"/>
<gene>
    <name evidence="1" type="ORF">GBAR_LOCUS13545</name>
</gene>
<organism evidence="1 2">
    <name type="scientific">Geodia barretti</name>
    <name type="common">Barrett's horny sponge</name>
    <dbReference type="NCBI Taxonomy" id="519541"/>
    <lineage>
        <taxon>Eukaryota</taxon>
        <taxon>Metazoa</taxon>
        <taxon>Porifera</taxon>
        <taxon>Demospongiae</taxon>
        <taxon>Heteroscleromorpha</taxon>
        <taxon>Tetractinellida</taxon>
        <taxon>Astrophorina</taxon>
        <taxon>Geodiidae</taxon>
        <taxon>Geodia</taxon>
    </lineage>
</organism>
<protein>
    <submittedName>
        <fullName evidence="1">Uncharacterized protein</fullName>
    </submittedName>
</protein>
<name>A0AA35S471_GEOBA</name>
<sequence length="38" mass="4182">MVQPDAVLEVAYRILDLGVAAMVGLQFEHLPSRSVMKP</sequence>
<dbReference type="EMBL" id="CASHTH010001997">
    <property type="protein sequence ID" value="CAI8023130.1"/>
    <property type="molecule type" value="Genomic_DNA"/>
</dbReference>
<reference evidence="1" key="1">
    <citation type="submission" date="2023-03" db="EMBL/GenBank/DDBJ databases">
        <authorList>
            <person name="Steffen K."/>
            <person name="Cardenas P."/>
        </authorList>
    </citation>
    <scope>NUCLEOTIDE SEQUENCE</scope>
</reference>
<dbReference type="Proteomes" id="UP001174909">
    <property type="component" value="Unassembled WGS sequence"/>
</dbReference>
<accession>A0AA35S471</accession>
<comment type="caution">
    <text evidence="1">The sequence shown here is derived from an EMBL/GenBank/DDBJ whole genome shotgun (WGS) entry which is preliminary data.</text>
</comment>